<dbReference type="InterPro" id="IPR009003">
    <property type="entry name" value="Peptidase_S1_PA"/>
</dbReference>
<dbReference type="SUPFAM" id="SSF50494">
    <property type="entry name" value="Trypsin-like serine proteases"/>
    <property type="match status" value="1"/>
</dbReference>
<proteinExistence type="predicted"/>
<dbReference type="AlphaFoldDB" id="A0A2T3M5G9"/>
<dbReference type="Proteomes" id="UP000241954">
    <property type="component" value="Unassembled WGS sequence"/>
</dbReference>
<dbReference type="EMBL" id="PYLW01000062">
    <property type="protein sequence ID" value="PSV87171.1"/>
    <property type="molecule type" value="Genomic_DNA"/>
</dbReference>
<evidence type="ECO:0000313" key="2">
    <source>
        <dbReference type="Proteomes" id="UP000241954"/>
    </source>
</evidence>
<name>A0A2T3M5G9_9GAMM</name>
<sequence>MSWVPIRIEMQFNETKLSVGTAFIYEHQNKTYLVTNWHNVTGRNPQTLQPLSKHLSIPNSIILPIPFSHKIENGFESVNWKSKGLELYENDKPIWFEHPTHGHDVDVIVIPLGGIEDTKLIASNDKETLGLELIPIRPSLDTFVLGYPLGMSGGANFPIWKRASIATEPNIDLDGLPKLLIDTATREGMSGSPVYAQATGYIMPEDKTDPKDFMIGEARRFIGIYSGRLGSDTFQAQLGIVWKESAIIEIIESKIIGKSSFEI</sequence>
<evidence type="ECO:0000313" key="1">
    <source>
        <dbReference type="EMBL" id="PSV87171.1"/>
    </source>
</evidence>
<evidence type="ECO:0008006" key="3">
    <source>
        <dbReference type="Google" id="ProtNLM"/>
    </source>
</evidence>
<protein>
    <recommendedName>
        <fullName evidence="3">Serine protease</fullName>
    </recommendedName>
</protein>
<organism evidence="1 2">
    <name type="scientific">Photobacterium iliopiscarium</name>
    <dbReference type="NCBI Taxonomy" id="56192"/>
    <lineage>
        <taxon>Bacteria</taxon>
        <taxon>Pseudomonadati</taxon>
        <taxon>Pseudomonadota</taxon>
        <taxon>Gammaproteobacteria</taxon>
        <taxon>Vibrionales</taxon>
        <taxon>Vibrionaceae</taxon>
        <taxon>Photobacterium</taxon>
    </lineage>
</organism>
<gene>
    <name evidence="1" type="ORF">C9I88_20315</name>
</gene>
<reference evidence="1 2" key="1">
    <citation type="submission" date="2018-01" db="EMBL/GenBank/DDBJ databases">
        <title>Whole genome sequencing of Histamine producing bacteria.</title>
        <authorList>
            <person name="Butler K."/>
        </authorList>
    </citation>
    <scope>NUCLEOTIDE SEQUENCE [LARGE SCALE GENOMIC DNA]</scope>
    <source>
        <strain evidence="1 2">NCIMB 13481</strain>
    </source>
</reference>
<accession>A0A2T3M5G9</accession>
<comment type="caution">
    <text evidence="1">The sequence shown here is derived from an EMBL/GenBank/DDBJ whole genome shotgun (WGS) entry which is preliminary data.</text>
</comment>